<dbReference type="PANTHER" id="PTHR30151:SF0">
    <property type="entry name" value="ABC TRANSPORTER PERMEASE PROTEIN MJ0413-RELATED"/>
    <property type="match status" value="1"/>
</dbReference>
<keyword evidence="3" id="KW-1003">Cell membrane</keyword>
<feature type="domain" description="ABC transmembrane type-1" evidence="8">
    <location>
        <begin position="53"/>
        <end position="233"/>
    </location>
</feature>
<feature type="transmembrane region" description="Helical" evidence="7">
    <location>
        <begin position="161"/>
        <end position="179"/>
    </location>
</feature>
<evidence type="ECO:0000256" key="7">
    <source>
        <dbReference type="RuleBase" id="RU363032"/>
    </source>
</evidence>
<evidence type="ECO:0000256" key="6">
    <source>
        <dbReference type="ARBA" id="ARBA00023136"/>
    </source>
</evidence>
<dbReference type="InterPro" id="IPR035906">
    <property type="entry name" value="MetI-like_sf"/>
</dbReference>
<keyword evidence="4 7" id="KW-0812">Transmembrane</keyword>
<evidence type="ECO:0000256" key="4">
    <source>
        <dbReference type="ARBA" id="ARBA00022692"/>
    </source>
</evidence>
<evidence type="ECO:0000256" key="1">
    <source>
        <dbReference type="ARBA" id="ARBA00004651"/>
    </source>
</evidence>
<evidence type="ECO:0000256" key="3">
    <source>
        <dbReference type="ARBA" id="ARBA00022475"/>
    </source>
</evidence>
<protein>
    <submittedName>
        <fullName evidence="9">ABC transporter permease subunit</fullName>
    </submittedName>
</protein>
<dbReference type="CDD" id="cd06261">
    <property type="entry name" value="TM_PBP2"/>
    <property type="match status" value="1"/>
</dbReference>
<feature type="transmembrane region" description="Helical" evidence="7">
    <location>
        <begin position="93"/>
        <end position="112"/>
    </location>
</feature>
<dbReference type="PANTHER" id="PTHR30151">
    <property type="entry name" value="ALKANE SULFONATE ABC TRANSPORTER-RELATED, MEMBRANE SUBUNIT"/>
    <property type="match status" value="1"/>
</dbReference>
<feature type="transmembrane region" description="Helical" evidence="7">
    <location>
        <begin position="118"/>
        <end position="137"/>
    </location>
</feature>
<comment type="caution">
    <text evidence="9">The sequence shown here is derived from an EMBL/GenBank/DDBJ whole genome shotgun (WGS) entry which is preliminary data.</text>
</comment>
<organism evidence="9 10">
    <name type="scientific">Ventrimonas faecis</name>
    <dbReference type="NCBI Taxonomy" id="3133170"/>
    <lineage>
        <taxon>Bacteria</taxon>
        <taxon>Bacillati</taxon>
        <taxon>Bacillota</taxon>
        <taxon>Clostridia</taxon>
        <taxon>Lachnospirales</taxon>
        <taxon>Lachnospiraceae</taxon>
        <taxon>Ventrimonas</taxon>
    </lineage>
</organism>
<feature type="transmembrane region" description="Helical" evidence="7">
    <location>
        <begin position="60"/>
        <end position="81"/>
    </location>
</feature>
<keyword evidence="10" id="KW-1185">Reference proteome</keyword>
<proteinExistence type="inferred from homology"/>
<evidence type="ECO:0000259" key="8">
    <source>
        <dbReference type="PROSITE" id="PS50928"/>
    </source>
</evidence>
<evidence type="ECO:0000256" key="5">
    <source>
        <dbReference type="ARBA" id="ARBA00022989"/>
    </source>
</evidence>
<dbReference type="RefSeq" id="WP_349230370.1">
    <property type="nucleotide sequence ID" value="NZ_JBBMFJ010000040.1"/>
</dbReference>
<dbReference type="Proteomes" id="UP001437460">
    <property type="component" value="Unassembled WGS sequence"/>
</dbReference>
<dbReference type="EMBL" id="JBBMFJ010000040">
    <property type="protein sequence ID" value="MEQ2564367.1"/>
    <property type="molecule type" value="Genomic_DNA"/>
</dbReference>
<comment type="subcellular location">
    <subcellularLocation>
        <location evidence="1 7">Cell membrane</location>
        <topology evidence="1 7">Multi-pass membrane protein</topology>
    </subcellularLocation>
</comment>
<feature type="transmembrane region" description="Helical" evidence="7">
    <location>
        <begin position="215"/>
        <end position="237"/>
    </location>
</feature>
<reference evidence="9 10" key="1">
    <citation type="submission" date="2024-03" db="EMBL/GenBank/DDBJ databases">
        <title>Human intestinal bacterial collection.</title>
        <authorList>
            <person name="Pauvert C."/>
            <person name="Hitch T.C.A."/>
            <person name="Clavel T."/>
        </authorList>
    </citation>
    <scope>NUCLEOTIDE SEQUENCE [LARGE SCALE GENOMIC DNA]</scope>
    <source>
        <strain evidence="9 10">CLA-AP-H27</strain>
    </source>
</reference>
<keyword evidence="5 7" id="KW-1133">Transmembrane helix</keyword>
<dbReference type="Pfam" id="PF00528">
    <property type="entry name" value="BPD_transp_1"/>
    <property type="match status" value="1"/>
</dbReference>
<dbReference type="PROSITE" id="PS50928">
    <property type="entry name" value="ABC_TM1"/>
    <property type="match status" value="1"/>
</dbReference>
<gene>
    <name evidence="9" type="ORF">WMO41_14555</name>
</gene>
<keyword evidence="6 7" id="KW-0472">Membrane</keyword>
<name>A0ABV1HPX5_9FIRM</name>
<accession>A0ABV1HPX5</accession>
<dbReference type="SUPFAM" id="SSF161098">
    <property type="entry name" value="MetI-like"/>
    <property type="match status" value="1"/>
</dbReference>
<sequence>MSRLRKPFIICLWLAFWQTAAVLVHNSIMLVGPFEALLALWSLLPSADFWRSVAGSFGRISAGFLLAFAVGILLGSLAYTAPFLEEILEPFMLFLKAVPVASFVILALIWAGSRNLSVVISFLVVLPVIYVNTLAGLQSTDPKLLEMAVVFRMPVWRKIRFIYLPALVPHLVSGCRIALGMSWKSGAAAEVIGLPEHSIGEHLYMAKIYLETADLFAWTLVIILVSAVFEQMVLFMISRLCPQRGEVTHETADL</sequence>
<dbReference type="Gene3D" id="1.10.3720.10">
    <property type="entry name" value="MetI-like"/>
    <property type="match status" value="1"/>
</dbReference>
<evidence type="ECO:0000256" key="2">
    <source>
        <dbReference type="ARBA" id="ARBA00022448"/>
    </source>
</evidence>
<evidence type="ECO:0000313" key="9">
    <source>
        <dbReference type="EMBL" id="MEQ2564367.1"/>
    </source>
</evidence>
<keyword evidence="2 7" id="KW-0813">Transport</keyword>
<comment type="similarity">
    <text evidence="7">Belongs to the binding-protein-dependent transport system permease family.</text>
</comment>
<evidence type="ECO:0000313" key="10">
    <source>
        <dbReference type="Proteomes" id="UP001437460"/>
    </source>
</evidence>
<dbReference type="InterPro" id="IPR000515">
    <property type="entry name" value="MetI-like"/>
</dbReference>